<evidence type="ECO:0000313" key="2">
    <source>
        <dbReference type="EMBL" id="RCN52282.1"/>
    </source>
</evidence>
<name>A0A368H6R6_ANCCA</name>
<feature type="region of interest" description="Disordered" evidence="1">
    <location>
        <begin position="65"/>
        <end position="89"/>
    </location>
</feature>
<accession>A0A368H6R6</accession>
<comment type="caution">
    <text evidence="2">The sequence shown here is derived from an EMBL/GenBank/DDBJ whole genome shotgun (WGS) entry which is preliminary data.</text>
</comment>
<dbReference type="EMBL" id="JOJR01000008">
    <property type="protein sequence ID" value="RCN52282.1"/>
    <property type="molecule type" value="Genomic_DNA"/>
</dbReference>
<proteinExistence type="predicted"/>
<feature type="region of interest" description="Disordered" evidence="1">
    <location>
        <begin position="1"/>
        <end position="39"/>
    </location>
</feature>
<evidence type="ECO:0000256" key="1">
    <source>
        <dbReference type="SAM" id="MobiDB-lite"/>
    </source>
</evidence>
<dbReference type="AlphaFoldDB" id="A0A368H6R6"/>
<reference evidence="2 3" key="1">
    <citation type="submission" date="2014-10" db="EMBL/GenBank/DDBJ databases">
        <title>Draft genome of the hookworm Ancylostoma caninum.</title>
        <authorList>
            <person name="Mitreva M."/>
        </authorList>
    </citation>
    <scope>NUCLEOTIDE SEQUENCE [LARGE SCALE GENOMIC DNA]</scope>
    <source>
        <strain evidence="2 3">Baltimore</strain>
    </source>
</reference>
<dbReference type="Proteomes" id="UP000252519">
    <property type="component" value="Unassembled WGS sequence"/>
</dbReference>
<feature type="compositionally biased region" description="Basic and acidic residues" evidence="1">
    <location>
        <begin position="65"/>
        <end position="81"/>
    </location>
</feature>
<dbReference type="OrthoDB" id="5873369at2759"/>
<gene>
    <name evidence="2" type="ORF">ANCCAN_01715</name>
</gene>
<feature type="non-terminal residue" evidence="2">
    <location>
        <position position="1"/>
    </location>
</feature>
<sequence length="89" mass="9941">NKKKRRRRHNLESDSSESISEKKKKKRSQRPTAAQQNVACDPKAAVANYLEAQLQTCRLAVDPEKAGGDTAVKPDDLKDDGYFGVETPR</sequence>
<organism evidence="2 3">
    <name type="scientific">Ancylostoma caninum</name>
    <name type="common">Dog hookworm</name>
    <dbReference type="NCBI Taxonomy" id="29170"/>
    <lineage>
        <taxon>Eukaryota</taxon>
        <taxon>Metazoa</taxon>
        <taxon>Ecdysozoa</taxon>
        <taxon>Nematoda</taxon>
        <taxon>Chromadorea</taxon>
        <taxon>Rhabditida</taxon>
        <taxon>Rhabditina</taxon>
        <taxon>Rhabditomorpha</taxon>
        <taxon>Strongyloidea</taxon>
        <taxon>Ancylostomatidae</taxon>
        <taxon>Ancylostomatinae</taxon>
        <taxon>Ancylostoma</taxon>
    </lineage>
</organism>
<protein>
    <submittedName>
        <fullName evidence="2">Uncharacterized protein</fullName>
    </submittedName>
</protein>
<keyword evidence="3" id="KW-1185">Reference proteome</keyword>
<evidence type="ECO:0000313" key="3">
    <source>
        <dbReference type="Proteomes" id="UP000252519"/>
    </source>
</evidence>